<evidence type="ECO:0000313" key="2">
    <source>
        <dbReference type="EMBL" id="EMN27880.1"/>
    </source>
</evidence>
<dbReference type="Proteomes" id="UP000012137">
    <property type="component" value="Unassembled WGS sequence"/>
</dbReference>
<reference evidence="2 3" key="1">
    <citation type="submission" date="2013-01" db="EMBL/GenBank/DDBJ databases">
        <authorList>
            <person name="Harkins D.M."/>
            <person name="Durkin A.S."/>
            <person name="Brinkac L.M."/>
            <person name="Haft D.H."/>
            <person name="Selengut J.D."/>
            <person name="Sanka R."/>
            <person name="DePew J."/>
            <person name="Purushe J."/>
            <person name="Peacock S.J."/>
            <person name="Thaipadungpanit J."/>
            <person name="Wuthiekanun V.W."/>
            <person name="Day N.P."/>
            <person name="Vinetz J.M."/>
            <person name="Sutton G.G."/>
            <person name="Nierman W.C."/>
            <person name="Fouts D.E."/>
        </authorList>
    </citation>
    <scope>NUCLEOTIDE SEQUENCE [LARGE SCALE GENOMIC DNA]</scope>
    <source>
        <strain evidence="2 3">L0374</strain>
    </source>
</reference>
<dbReference type="EMBL" id="AHMZ02000152">
    <property type="protein sequence ID" value="EMN27880.1"/>
    <property type="molecule type" value="Genomic_DNA"/>
</dbReference>
<dbReference type="AlphaFoldDB" id="M6K7V1"/>
<proteinExistence type="predicted"/>
<organism evidence="2 3">
    <name type="scientific">Leptospira interrogans serovar Pyrogenes str. L0374</name>
    <dbReference type="NCBI Taxonomy" id="1049928"/>
    <lineage>
        <taxon>Bacteria</taxon>
        <taxon>Pseudomonadati</taxon>
        <taxon>Spirochaetota</taxon>
        <taxon>Spirochaetia</taxon>
        <taxon>Leptospirales</taxon>
        <taxon>Leptospiraceae</taxon>
        <taxon>Leptospira</taxon>
    </lineage>
</organism>
<evidence type="ECO:0000256" key="1">
    <source>
        <dbReference type="SAM" id="MobiDB-lite"/>
    </source>
</evidence>
<comment type="caution">
    <text evidence="2">The sequence shown here is derived from an EMBL/GenBank/DDBJ whole genome shotgun (WGS) entry which is preliminary data.</text>
</comment>
<gene>
    <name evidence="2" type="ORF">LEP1GSC083_1521</name>
</gene>
<feature type="compositionally biased region" description="Basic and acidic residues" evidence="1">
    <location>
        <begin position="112"/>
        <end position="133"/>
    </location>
</feature>
<evidence type="ECO:0000313" key="3">
    <source>
        <dbReference type="Proteomes" id="UP000012137"/>
    </source>
</evidence>
<protein>
    <submittedName>
        <fullName evidence="2">Uncharacterized protein</fullName>
    </submittedName>
</protein>
<feature type="region of interest" description="Disordered" evidence="1">
    <location>
        <begin position="106"/>
        <end position="133"/>
    </location>
</feature>
<accession>M6K7V1</accession>
<sequence>MGLKIILYITFLSFNLLTGAESPVSEKQKQINNVEYNKTLKYKTTFLRKPPCCPLGAEKETRIVGNDNNDYGTHPDNTRCKTNCQCTGCDQLPSCYDQNRKVFKRSKNYDTNLRRGDQRNEDQSEDRVHHGSF</sequence>
<name>M6K7V1_LEPIR</name>